<keyword evidence="2" id="KW-0812">Transmembrane</keyword>
<evidence type="ECO:0000313" key="4">
    <source>
        <dbReference type="Proteomes" id="UP000800235"/>
    </source>
</evidence>
<protein>
    <submittedName>
        <fullName evidence="3">Uncharacterized protein</fullName>
    </submittedName>
</protein>
<keyword evidence="2" id="KW-1133">Transmembrane helix</keyword>
<dbReference type="EMBL" id="MU007087">
    <property type="protein sequence ID" value="KAF2422868.1"/>
    <property type="molecule type" value="Genomic_DNA"/>
</dbReference>
<evidence type="ECO:0000256" key="2">
    <source>
        <dbReference type="SAM" id="Phobius"/>
    </source>
</evidence>
<proteinExistence type="predicted"/>
<keyword evidence="4" id="KW-1185">Reference proteome</keyword>
<dbReference type="Proteomes" id="UP000800235">
    <property type="component" value="Unassembled WGS sequence"/>
</dbReference>
<evidence type="ECO:0000256" key="1">
    <source>
        <dbReference type="SAM" id="MobiDB-lite"/>
    </source>
</evidence>
<sequence>MAPKFIDFIINTHRPKLWRFVTMIVGAAFIAAVLLDLASHLANRVRQAPRRRHDGDGGGEEGIELESMGDRAV</sequence>
<feature type="region of interest" description="Disordered" evidence="1">
    <location>
        <begin position="45"/>
        <end position="73"/>
    </location>
</feature>
<evidence type="ECO:0000313" key="3">
    <source>
        <dbReference type="EMBL" id="KAF2422868.1"/>
    </source>
</evidence>
<accession>A0A9P4NI62</accession>
<name>A0A9P4NI62_9PEZI</name>
<comment type="caution">
    <text evidence="3">The sequence shown here is derived from an EMBL/GenBank/DDBJ whole genome shotgun (WGS) entry which is preliminary data.</text>
</comment>
<organism evidence="3 4">
    <name type="scientific">Tothia fuscella</name>
    <dbReference type="NCBI Taxonomy" id="1048955"/>
    <lineage>
        <taxon>Eukaryota</taxon>
        <taxon>Fungi</taxon>
        <taxon>Dikarya</taxon>
        <taxon>Ascomycota</taxon>
        <taxon>Pezizomycotina</taxon>
        <taxon>Dothideomycetes</taxon>
        <taxon>Pleosporomycetidae</taxon>
        <taxon>Venturiales</taxon>
        <taxon>Cylindrosympodiaceae</taxon>
        <taxon>Tothia</taxon>
    </lineage>
</organism>
<dbReference type="AlphaFoldDB" id="A0A9P4NI62"/>
<gene>
    <name evidence="3" type="ORF">EJ08DRAFT_701482</name>
</gene>
<keyword evidence="2" id="KW-0472">Membrane</keyword>
<reference evidence="3" key="1">
    <citation type="journal article" date="2020" name="Stud. Mycol.">
        <title>101 Dothideomycetes genomes: a test case for predicting lifestyles and emergence of pathogens.</title>
        <authorList>
            <person name="Haridas S."/>
            <person name="Albert R."/>
            <person name="Binder M."/>
            <person name="Bloem J."/>
            <person name="Labutti K."/>
            <person name="Salamov A."/>
            <person name="Andreopoulos B."/>
            <person name="Baker S."/>
            <person name="Barry K."/>
            <person name="Bills G."/>
            <person name="Bluhm B."/>
            <person name="Cannon C."/>
            <person name="Castanera R."/>
            <person name="Culley D."/>
            <person name="Daum C."/>
            <person name="Ezra D."/>
            <person name="Gonzalez J."/>
            <person name="Henrissat B."/>
            <person name="Kuo A."/>
            <person name="Liang C."/>
            <person name="Lipzen A."/>
            <person name="Lutzoni F."/>
            <person name="Magnuson J."/>
            <person name="Mondo S."/>
            <person name="Nolan M."/>
            <person name="Ohm R."/>
            <person name="Pangilinan J."/>
            <person name="Park H.-J."/>
            <person name="Ramirez L."/>
            <person name="Alfaro M."/>
            <person name="Sun H."/>
            <person name="Tritt A."/>
            <person name="Yoshinaga Y."/>
            <person name="Zwiers L.-H."/>
            <person name="Turgeon B."/>
            <person name="Goodwin S."/>
            <person name="Spatafora J."/>
            <person name="Crous P."/>
            <person name="Grigoriev I."/>
        </authorList>
    </citation>
    <scope>NUCLEOTIDE SEQUENCE</scope>
    <source>
        <strain evidence="3">CBS 130266</strain>
    </source>
</reference>
<feature type="transmembrane region" description="Helical" evidence="2">
    <location>
        <begin position="20"/>
        <end position="42"/>
    </location>
</feature>